<feature type="domain" description="KOW" evidence="9">
    <location>
        <begin position="189"/>
        <end position="216"/>
    </location>
</feature>
<dbReference type="InterPro" id="IPR036735">
    <property type="entry name" value="NGN_dom_sf"/>
</dbReference>
<dbReference type="CDD" id="cd09891">
    <property type="entry name" value="NGN_Bact_1"/>
    <property type="match status" value="1"/>
</dbReference>
<dbReference type="InterPro" id="IPR001062">
    <property type="entry name" value="Transcrpt_antiterm_NusG"/>
</dbReference>
<accession>A0A081C335</accession>
<keyword evidence="1 5" id="KW-0806">Transcription termination</keyword>
<dbReference type="SMART" id="SM00739">
    <property type="entry name" value="KOW"/>
    <property type="match status" value="1"/>
</dbReference>
<keyword evidence="4 5" id="KW-0804">Transcription</keyword>
<dbReference type="eggNOG" id="COG0250">
    <property type="taxonomic scope" value="Bacteria"/>
</dbReference>
<dbReference type="GO" id="GO:0032784">
    <property type="term" value="P:regulation of DNA-templated transcription elongation"/>
    <property type="evidence" value="ECO:0007669"/>
    <property type="project" value="InterPro"/>
</dbReference>
<dbReference type="EMBL" id="DF820469">
    <property type="protein sequence ID" value="GAK58990.1"/>
    <property type="molecule type" value="Genomic_DNA"/>
</dbReference>
<dbReference type="PRINTS" id="PR00338">
    <property type="entry name" value="NUSGTNSCPFCT"/>
</dbReference>
<dbReference type="SUPFAM" id="SSF82679">
    <property type="entry name" value="N-utilization substance G protein NusG, N-terminal domain"/>
    <property type="match status" value="1"/>
</dbReference>
<dbReference type="InterPro" id="IPR005824">
    <property type="entry name" value="KOW"/>
</dbReference>
<proteinExistence type="inferred from homology"/>
<dbReference type="Gene3D" id="2.30.30.30">
    <property type="match status" value="1"/>
</dbReference>
<evidence type="ECO:0000259" key="8">
    <source>
        <dbReference type="SMART" id="SM00738"/>
    </source>
</evidence>
<dbReference type="PANTHER" id="PTHR30265">
    <property type="entry name" value="RHO-INTERACTING TRANSCRIPTION TERMINATION FACTOR NUSG"/>
    <property type="match status" value="1"/>
</dbReference>
<evidence type="ECO:0000259" key="9">
    <source>
        <dbReference type="SMART" id="SM00739"/>
    </source>
</evidence>
<dbReference type="STRING" id="1499967.U27_05966"/>
<dbReference type="HAMAP" id="MF_00948">
    <property type="entry name" value="NusG"/>
    <property type="match status" value="1"/>
</dbReference>
<dbReference type="Proteomes" id="UP000030661">
    <property type="component" value="Unassembled WGS sequence"/>
</dbReference>
<dbReference type="InterPro" id="IPR043425">
    <property type="entry name" value="NusG-like"/>
</dbReference>
<dbReference type="CDD" id="cd06091">
    <property type="entry name" value="KOW_NusG"/>
    <property type="match status" value="1"/>
</dbReference>
<evidence type="ECO:0000256" key="7">
    <source>
        <dbReference type="RuleBase" id="RU000538"/>
    </source>
</evidence>
<dbReference type="InterPro" id="IPR047050">
    <property type="entry name" value="NGN"/>
</dbReference>
<evidence type="ECO:0000256" key="4">
    <source>
        <dbReference type="ARBA" id="ARBA00023163"/>
    </source>
</evidence>
<evidence type="ECO:0000256" key="1">
    <source>
        <dbReference type="ARBA" id="ARBA00022472"/>
    </source>
</evidence>
<dbReference type="GO" id="GO:0006354">
    <property type="term" value="P:DNA-templated transcription elongation"/>
    <property type="evidence" value="ECO:0007669"/>
    <property type="project" value="UniProtKB-UniRule"/>
</dbReference>
<dbReference type="HOGENOM" id="CLU_067287_1_1_0"/>
<keyword evidence="2 5" id="KW-0889">Transcription antitermination</keyword>
<dbReference type="Pfam" id="PF00467">
    <property type="entry name" value="KOW"/>
    <property type="match status" value="1"/>
</dbReference>
<dbReference type="InterPro" id="IPR008991">
    <property type="entry name" value="Translation_prot_SH3-like_sf"/>
</dbReference>
<protein>
    <recommendedName>
        <fullName evidence="5 6">Transcription termination/antitermination protein NusG</fullName>
    </recommendedName>
</protein>
<gene>
    <name evidence="5" type="primary">nusG</name>
    <name evidence="10" type="ORF">U27_05966</name>
</gene>
<dbReference type="GO" id="GO:0006353">
    <property type="term" value="P:DNA-templated transcription termination"/>
    <property type="evidence" value="ECO:0007669"/>
    <property type="project" value="UniProtKB-UniRule"/>
</dbReference>
<dbReference type="GO" id="GO:0031564">
    <property type="term" value="P:transcription antitermination"/>
    <property type="evidence" value="ECO:0007669"/>
    <property type="project" value="UniProtKB-UniRule"/>
</dbReference>
<evidence type="ECO:0000313" key="11">
    <source>
        <dbReference type="Proteomes" id="UP000030661"/>
    </source>
</evidence>
<reference evidence="10 11" key="1">
    <citation type="journal article" date="2015" name="PeerJ">
        <title>First genomic representation of candidate bacterial phylum KSB3 points to enhanced environmental sensing as a trigger of wastewater bulking.</title>
        <authorList>
            <person name="Sekiguchi Y."/>
            <person name="Ohashi A."/>
            <person name="Parks D.H."/>
            <person name="Yamauchi T."/>
            <person name="Tyson G.W."/>
            <person name="Hugenholtz P."/>
        </authorList>
    </citation>
    <scope>NUCLEOTIDE SEQUENCE [LARGE SCALE GENOMIC DNA]</scope>
</reference>
<dbReference type="InterPro" id="IPR006645">
    <property type="entry name" value="NGN-like_dom"/>
</dbReference>
<dbReference type="Pfam" id="PF02357">
    <property type="entry name" value="NusG"/>
    <property type="match status" value="1"/>
</dbReference>
<comment type="similarity">
    <text evidence="5 7">Belongs to the NusG family.</text>
</comment>
<evidence type="ECO:0000256" key="5">
    <source>
        <dbReference type="HAMAP-Rule" id="MF_00948"/>
    </source>
</evidence>
<evidence type="ECO:0000256" key="2">
    <source>
        <dbReference type="ARBA" id="ARBA00022814"/>
    </source>
</evidence>
<keyword evidence="11" id="KW-1185">Reference proteome</keyword>
<dbReference type="FunFam" id="2.30.30.30:FF:000002">
    <property type="entry name" value="Transcription termination/antitermination factor NusG"/>
    <property type="match status" value="1"/>
</dbReference>
<dbReference type="GO" id="GO:0005829">
    <property type="term" value="C:cytosol"/>
    <property type="evidence" value="ECO:0007669"/>
    <property type="project" value="TreeGrafter"/>
</dbReference>
<dbReference type="NCBIfam" id="TIGR00922">
    <property type="entry name" value="nusG"/>
    <property type="match status" value="1"/>
</dbReference>
<comment type="function">
    <text evidence="5 7">Participates in transcription elongation, termination and antitermination.</text>
</comment>
<dbReference type="PANTHER" id="PTHR30265:SF2">
    <property type="entry name" value="TRANSCRIPTION TERMINATION_ANTITERMINATION PROTEIN NUSG"/>
    <property type="match status" value="1"/>
</dbReference>
<evidence type="ECO:0000313" key="10">
    <source>
        <dbReference type="EMBL" id="GAK58990.1"/>
    </source>
</evidence>
<dbReference type="InterPro" id="IPR015869">
    <property type="entry name" value="Transcrpt_antiterm_NusG_bac_CS"/>
</dbReference>
<dbReference type="InterPro" id="IPR014722">
    <property type="entry name" value="Rib_uL2_dom2"/>
</dbReference>
<evidence type="ECO:0000256" key="6">
    <source>
        <dbReference type="NCBIfam" id="TIGR00922"/>
    </source>
</evidence>
<name>A0A081C335_VECG1</name>
<sequence length="245" mass="27670">MVNGDMEHTYAYFKKQEYDDFMARFPGAAGLLTSVVAKDPDTISVDLDLLTENQRLQLGQDAWHILRRHIHKWYVIHTYSGYEKVVKDNLEQRLRSIGLGPRVSAILIPTEDVMEVKGGKKQVLTKRSFPGYVFVKMEVDDDVWYAIRNTPKVSGFVGGAKPSPLLDAEVDAILKQMKETAERPQPKVLFEPGESVRIIDGPFSNFIGVVDHIYPEQGKLKVMVTIFGRSTPVELEFGQVEKSEG</sequence>
<dbReference type="AlphaFoldDB" id="A0A081C335"/>
<organism evidence="10 11">
    <name type="scientific">Vecturithrix granuli</name>
    <dbReference type="NCBI Taxonomy" id="1499967"/>
    <lineage>
        <taxon>Bacteria</taxon>
        <taxon>Candidatus Moduliflexota</taxon>
        <taxon>Candidatus Vecturitrichia</taxon>
        <taxon>Candidatus Vecturitrichales</taxon>
        <taxon>Candidatus Vecturitrichaceae</taxon>
        <taxon>Candidatus Vecturithrix</taxon>
    </lineage>
</organism>
<dbReference type="SMART" id="SM00738">
    <property type="entry name" value="NGN"/>
    <property type="match status" value="1"/>
</dbReference>
<feature type="domain" description="NusG-like N-terminal" evidence="8">
    <location>
        <begin position="70"/>
        <end position="177"/>
    </location>
</feature>
<dbReference type="SUPFAM" id="SSF50104">
    <property type="entry name" value="Translation proteins SH3-like domain"/>
    <property type="match status" value="1"/>
</dbReference>
<keyword evidence="3 5" id="KW-0805">Transcription regulation</keyword>
<dbReference type="PROSITE" id="PS01014">
    <property type="entry name" value="NUSG"/>
    <property type="match status" value="1"/>
</dbReference>
<evidence type="ECO:0000256" key="3">
    <source>
        <dbReference type="ARBA" id="ARBA00023015"/>
    </source>
</evidence>
<dbReference type="Gene3D" id="3.30.70.940">
    <property type="entry name" value="NusG, N-terminal domain"/>
    <property type="match status" value="1"/>
</dbReference>